<proteinExistence type="predicted"/>
<dbReference type="RefSeq" id="WP_053938831.1">
    <property type="nucleotide sequence ID" value="NZ_LAQT01000026.1"/>
</dbReference>
<comment type="caution">
    <text evidence="2">The sequence shown here is derived from an EMBL/GenBank/DDBJ whole genome shotgun (WGS) entry which is preliminary data.</text>
</comment>
<keyword evidence="3" id="KW-1185">Reference proteome</keyword>
<name>A0A0N0XIN6_9NEIS</name>
<evidence type="ECO:0000256" key="1">
    <source>
        <dbReference type="SAM" id="Phobius"/>
    </source>
</evidence>
<reference evidence="2 3" key="1">
    <citation type="submission" date="2015-07" db="EMBL/GenBank/DDBJ databases">
        <title>Draft genome sequence of the Amantichitinum ursilacus IGB-41, a new chitin-degrading bacterium.</title>
        <authorList>
            <person name="Kirstahler P."/>
            <person name="Guenther M."/>
            <person name="Grumaz C."/>
            <person name="Rupp S."/>
            <person name="Zibek S."/>
            <person name="Sohn K."/>
        </authorList>
    </citation>
    <scope>NUCLEOTIDE SEQUENCE [LARGE SCALE GENOMIC DNA]</scope>
    <source>
        <strain evidence="2 3">IGB-41</strain>
    </source>
</reference>
<dbReference type="AlphaFoldDB" id="A0A0N0XIN6"/>
<organism evidence="2 3">
    <name type="scientific">Amantichitinum ursilacus</name>
    <dbReference type="NCBI Taxonomy" id="857265"/>
    <lineage>
        <taxon>Bacteria</taxon>
        <taxon>Pseudomonadati</taxon>
        <taxon>Pseudomonadota</taxon>
        <taxon>Betaproteobacteria</taxon>
        <taxon>Neisseriales</taxon>
        <taxon>Chitinibacteraceae</taxon>
        <taxon>Amantichitinum</taxon>
    </lineage>
</organism>
<dbReference type="Proteomes" id="UP000037939">
    <property type="component" value="Unassembled WGS sequence"/>
</dbReference>
<dbReference type="EMBL" id="LAQT01000026">
    <property type="protein sequence ID" value="KPC50830.1"/>
    <property type="molecule type" value="Genomic_DNA"/>
</dbReference>
<keyword evidence="1" id="KW-1133">Transmembrane helix</keyword>
<accession>A0A0N0XIN6</accession>
<dbReference type="OrthoDB" id="9125104at2"/>
<evidence type="ECO:0000313" key="3">
    <source>
        <dbReference type="Proteomes" id="UP000037939"/>
    </source>
</evidence>
<protein>
    <submittedName>
        <fullName evidence="2">Uncharacterized protein</fullName>
    </submittedName>
</protein>
<keyword evidence="1" id="KW-0812">Transmembrane</keyword>
<sequence length="359" mass="42051">MADWSVWKALEDWRGRKHELDPLFAAAGIAPELDSMVTRVLVDLRRAPPTAPLVTGDKTRDEQEFGRFHEAYFRYYDDSLQKVESLLQHAWVPEAEPIAKEIRAELGRMRQAMQETPGKVPNFERLEVLLRHYVRLDHPQHPVPEGVLAERRRALVDVAGYPLLVQHAAAQTFSEMVPPLVTPEFRQQLQERIQAYLQTPWLQTRLVSQWFVTTVLDAALARKKRDATEDARILASMSRRWPTLSVWIPEFEQADQVWYLILVLITVSALFMEWWWVAVPMMIWLHLSLAAFRRERKEVEARRAQIVARAVTMKKVRDRFATNQTTPEKLAFQLRQLDERGEYFDDNVYALLRLHQHEA</sequence>
<gene>
    <name evidence="2" type="ORF">WG78_16090</name>
</gene>
<keyword evidence="1" id="KW-0472">Membrane</keyword>
<evidence type="ECO:0000313" key="2">
    <source>
        <dbReference type="EMBL" id="KPC50830.1"/>
    </source>
</evidence>
<feature type="transmembrane region" description="Helical" evidence="1">
    <location>
        <begin position="257"/>
        <end position="287"/>
    </location>
</feature>